<organism evidence="2">
    <name type="scientific">bioreactor metagenome</name>
    <dbReference type="NCBI Taxonomy" id="1076179"/>
    <lineage>
        <taxon>unclassified sequences</taxon>
        <taxon>metagenomes</taxon>
        <taxon>ecological metagenomes</taxon>
    </lineage>
</organism>
<accession>A0A645EMG0</accession>
<feature type="region of interest" description="Disordered" evidence="1">
    <location>
        <begin position="59"/>
        <end position="84"/>
    </location>
</feature>
<evidence type="ECO:0000313" key="2">
    <source>
        <dbReference type="EMBL" id="MPN02987.1"/>
    </source>
</evidence>
<reference evidence="2" key="1">
    <citation type="submission" date="2019-08" db="EMBL/GenBank/DDBJ databases">
        <authorList>
            <person name="Kucharzyk K."/>
            <person name="Murdoch R.W."/>
            <person name="Higgins S."/>
            <person name="Loffler F."/>
        </authorList>
    </citation>
    <scope>NUCLEOTIDE SEQUENCE</scope>
</reference>
<feature type="compositionally biased region" description="Basic and acidic residues" evidence="1">
    <location>
        <begin position="14"/>
        <end position="24"/>
    </location>
</feature>
<sequence length="84" mass="9479">MRHPGGAGDRQRRHPGEPVMRMDDIDVGTLRTPPTSQRLTERLDQDLLLALRDRLGRSRVQIEQPHSRGQLDHGGRSRIVAPGQ</sequence>
<name>A0A645EMG0_9ZZZZ</name>
<feature type="region of interest" description="Disordered" evidence="1">
    <location>
        <begin position="1"/>
        <end position="41"/>
    </location>
</feature>
<feature type="compositionally biased region" description="Basic and acidic residues" evidence="1">
    <location>
        <begin position="65"/>
        <end position="75"/>
    </location>
</feature>
<gene>
    <name evidence="2" type="ORF">SDC9_150208</name>
</gene>
<protein>
    <submittedName>
        <fullName evidence="2">Uncharacterized protein</fullName>
    </submittedName>
</protein>
<proteinExistence type="predicted"/>
<comment type="caution">
    <text evidence="2">The sequence shown here is derived from an EMBL/GenBank/DDBJ whole genome shotgun (WGS) entry which is preliminary data.</text>
</comment>
<evidence type="ECO:0000256" key="1">
    <source>
        <dbReference type="SAM" id="MobiDB-lite"/>
    </source>
</evidence>
<dbReference type="AlphaFoldDB" id="A0A645EMG0"/>
<dbReference type="EMBL" id="VSSQ01048942">
    <property type="protein sequence ID" value="MPN02987.1"/>
    <property type="molecule type" value="Genomic_DNA"/>
</dbReference>